<evidence type="ECO:0000313" key="2">
    <source>
        <dbReference type="Proteomes" id="UP000750502"/>
    </source>
</evidence>
<proteinExistence type="predicted"/>
<accession>A0A9P7I039</accession>
<keyword evidence="2" id="KW-1185">Reference proteome</keyword>
<reference evidence="1" key="1">
    <citation type="journal article" date="2020" name="bioRxiv">
        <title>Historical genomics reveals the evolutionary mechanisms behind multiple outbreaks of the host-specific coffee wilt pathogen Fusarium xylarioides.</title>
        <authorList>
            <person name="Peck D."/>
            <person name="Nowell R.W."/>
            <person name="Flood J."/>
            <person name="Ryan M.J."/>
            <person name="Barraclough T.G."/>
        </authorList>
    </citation>
    <scope>NUCLEOTIDE SEQUENCE</scope>
    <source>
        <strain evidence="1">IMI 127659i</strain>
    </source>
</reference>
<reference evidence="1" key="2">
    <citation type="submission" date="2020-10" db="EMBL/GenBank/DDBJ databases">
        <authorList>
            <person name="Peck L.D."/>
            <person name="Nowell R.W."/>
            <person name="Flood J."/>
            <person name="Ryan M.J."/>
            <person name="Barraclough T.G."/>
        </authorList>
    </citation>
    <scope>NUCLEOTIDE SEQUENCE</scope>
    <source>
        <strain evidence="1">IMI 127659i</strain>
    </source>
</reference>
<comment type="caution">
    <text evidence="1">The sequence shown here is derived from an EMBL/GenBank/DDBJ whole genome shotgun (WGS) entry which is preliminary data.</text>
</comment>
<gene>
    <name evidence="1" type="ORF">H9Q72_003290</name>
</gene>
<dbReference type="Proteomes" id="UP000750502">
    <property type="component" value="Unassembled WGS sequence"/>
</dbReference>
<evidence type="ECO:0000313" key="1">
    <source>
        <dbReference type="EMBL" id="KAG5769486.1"/>
    </source>
</evidence>
<sequence>MFERIVGLSFNENDGWTPVLHPQLQGIFSSPCLFLTLLLQAWGKAFREIQCVENIADGEQYWIPRVLLRDQRVIDLDLHPIIKVDDHPEFEGTILNAECMA</sequence>
<organism evidence="1 2">
    <name type="scientific">Fusarium xylarioides</name>
    <dbReference type="NCBI Taxonomy" id="221167"/>
    <lineage>
        <taxon>Eukaryota</taxon>
        <taxon>Fungi</taxon>
        <taxon>Dikarya</taxon>
        <taxon>Ascomycota</taxon>
        <taxon>Pezizomycotina</taxon>
        <taxon>Sordariomycetes</taxon>
        <taxon>Hypocreomycetidae</taxon>
        <taxon>Hypocreales</taxon>
        <taxon>Nectriaceae</taxon>
        <taxon>Fusarium</taxon>
        <taxon>Fusarium fujikuroi species complex</taxon>
    </lineage>
</organism>
<dbReference type="AlphaFoldDB" id="A0A9P7I039"/>
<dbReference type="OrthoDB" id="4966613at2759"/>
<name>A0A9P7I039_9HYPO</name>
<protein>
    <submittedName>
        <fullName evidence="1">Uncharacterized protein</fullName>
    </submittedName>
</protein>
<dbReference type="EMBL" id="JADFTT010000077">
    <property type="protein sequence ID" value="KAG5769486.1"/>
    <property type="molecule type" value="Genomic_DNA"/>
</dbReference>